<evidence type="ECO:0000256" key="4">
    <source>
        <dbReference type="ARBA" id="ARBA00022801"/>
    </source>
</evidence>
<feature type="active site" description="Proton donor" evidence="6">
    <location>
        <position position="664"/>
    </location>
</feature>
<keyword evidence="5" id="KW-0326">Glycosidase</keyword>
<gene>
    <name evidence="10" type="ORF">PWF71_00560</name>
</gene>
<dbReference type="InterPro" id="IPR025705">
    <property type="entry name" value="Beta_hexosaminidase_sua/sub"/>
</dbReference>
<dbReference type="InterPro" id="IPR015883">
    <property type="entry name" value="Glyco_hydro_20_cat"/>
</dbReference>
<dbReference type="GO" id="GO:0005975">
    <property type="term" value="P:carbohydrate metabolic process"/>
    <property type="evidence" value="ECO:0007669"/>
    <property type="project" value="InterPro"/>
</dbReference>
<name>A0AAJ6AR07_MICMQ</name>
<evidence type="ECO:0000256" key="6">
    <source>
        <dbReference type="PIRSR" id="PIRSR625705-1"/>
    </source>
</evidence>
<proteinExistence type="inferred from homology"/>
<evidence type="ECO:0000256" key="8">
    <source>
        <dbReference type="SAM" id="Phobius"/>
    </source>
</evidence>
<dbReference type="InterPro" id="IPR008979">
    <property type="entry name" value="Galactose-bd-like_sf"/>
</dbReference>
<comment type="similarity">
    <text evidence="2">Belongs to the glycosyl hydrolase 20 family.</text>
</comment>
<dbReference type="SUPFAM" id="SSF49785">
    <property type="entry name" value="Galactose-binding domain-like"/>
    <property type="match status" value="2"/>
</dbReference>
<comment type="catalytic activity">
    <reaction evidence="1">
        <text>Hydrolysis of terminal non-reducing N-acetyl-D-hexosamine residues in N-acetyl-beta-D-hexosaminides.</text>
        <dbReference type="EC" id="3.2.1.52"/>
    </reaction>
</comment>
<dbReference type="GO" id="GO:0030203">
    <property type="term" value="P:glycosaminoglycan metabolic process"/>
    <property type="evidence" value="ECO:0007669"/>
    <property type="project" value="TreeGrafter"/>
</dbReference>
<evidence type="ECO:0000313" key="10">
    <source>
        <dbReference type="EMBL" id="WEF21190.1"/>
    </source>
</evidence>
<dbReference type="Proteomes" id="UP001214756">
    <property type="component" value="Chromosome"/>
</dbReference>
<dbReference type="PANTHER" id="PTHR22600:SF57">
    <property type="entry name" value="BETA-N-ACETYLHEXOSAMINIDASE"/>
    <property type="match status" value="1"/>
</dbReference>
<dbReference type="InterPro" id="IPR015882">
    <property type="entry name" value="HEX_bac_N"/>
</dbReference>
<dbReference type="AlphaFoldDB" id="A0AAJ6AR07"/>
<dbReference type="Gene3D" id="2.60.120.260">
    <property type="entry name" value="Galactose-binding domain-like"/>
    <property type="match status" value="2"/>
</dbReference>
<keyword evidence="8" id="KW-1133">Transmembrane helix</keyword>
<dbReference type="GO" id="GO:0004563">
    <property type="term" value="F:beta-N-acetylhexosaminidase activity"/>
    <property type="evidence" value="ECO:0007669"/>
    <property type="project" value="UniProtKB-EC"/>
</dbReference>
<dbReference type="Pfam" id="PF00754">
    <property type="entry name" value="F5_F8_type_C"/>
    <property type="match status" value="2"/>
</dbReference>
<feature type="transmembrane region" description="Helical" evidence="8">
    <location>
        <begin position="1096"/>
        <end position="1116"/>
    </location>
</feature>
<dbReference type="InterPro" id="IPR017853">
    <property type="entry name" value="GH"/>
</dbReference>
<evidence type="ECO:0000256" key="3">
    <source>
        <dbReference type="ARBA" id="ARBA00012663"/>
    </source>
</evidence>
<evidence type="ECO:0000256" key="5">
    <source>
        <dbReference type="ARBA" id="ARBA00023295"/>
    </source>
</evidence>
<protein>
    <recommendedName>
        <fullName evidence="3">beta-N-acetylhexosaminidase</fullName>
        <ecNumber evidence="3">3.2.1.52</ecNumber>
    </recommendedName>
</protein>
<organism evidence="10 11">
    <name type="scientific">Microbacterium maritypicum</name>
    <name type="common">Microbacterium liquefaciens</name>
    <dbReference type="NCBI Taxonomy" id="33918"/>
    <lineage>
        <taxon>Bacteria</taxon>
        <taxon>Bacillati</taxon>
        <taxon>Actinomycetota</taxon>
        <taxon>Actinomycetes</taxon>
        <taxon>Micrococcales</taxon>
        <taxon>Microbacteriaceae</taxon>
        <taxon>Microbacterium</taxon>
    </lineage>
</organism>
<evidence type="ECO:0000256" key="2">
    <source>
        <dbReference type="ARBA" id="ARBA00006285"/>
    </source>
</evidence>
<dbReference type="SUPFAM" id="SSF55545">
    <property type="entry name" value="beta-N-acetylhexosaminidase-like domain"/>
    <property type="match status" value="1"/>
</dbReference>
<reference evidence="10" key="1">
    <citation type="submission" date="2023-02" db="EMBL/GenBank/DDBJ databases">
        <title>Genome sequence of Microbacterium liquefaciens B1075.</title>
        <authorList>
            <person name="Cao J."/>
            <person name="Li X."/>
        </authorList>
    </citation>
    <scope>NUCLEOTIDE SEQUENCE</scope>
    <source>
        <strain evidence="10">B1075</strain>
    </source>
</reference>
<dbReference type="EC" id="3.2.1.52" evidence="3"/>
<dbReference type="EMBL" id="CP118606">
    <property type="protein sequence ID" value="WEF21190.1"/>
    <property type="molecule type" value="Genomic_DNA"/>
</dbReference>
<evidence type="ECO:0000313" key="11">
    <source>
        <dbReference type="Proteomes" id="UP001214756"/>
    </source>
</evidence>
<dbReference type="SUPFAM" id="SSF51445">
    <property type="entry name" value="(Trans)glycosidases"/>
    <property type="match status" value="1"/>
</dbReference>
<dbReference type="InterPro" id="IPR000421">
    <property type="entry name" value="FA58C"/>
</dbReference>
<evidence type="ECO:0000256" key="7">
    <source>
        <dbReference type="SAM" id="MobiDB-lite"/>
    </source>
</evidence>
<evidence type="ECO:0000259" key="9">
    <source>
        <dbReference type="PROSITE" id="PS50022"/>
    </source>
</evidence>
<dbReference type="GO" id="GO:0016020">
    <property type="term" value="C:membrane"/>
    <property type="evidence" value="ECO:0007669"/>
    <property type="project" value="TreeGrafter"/>
</dbReference>
<dbReference type="InterPro" id="IPR029018">
    <property type="entry name" value="Hex-like_dom2"/>
</dbReference>
<dbReference type="PANTHER" id="PTHR22600">
    <property type="entry name" value="BETA-HEXOSAMINIDASE"/>
    <property type="match status" value="1"/>
</dbReference>
<sequence length="1123" mass="118100">MTPHQLELEIKMRNDAHRDRPRSLLRRLAGALAVLVTLGGLAFSASPASAADSRDVAREGTATARSTYSLSGSFAAAHVNDGDTATRWGSRYTRTNPNDTYDTNGEWVQIALAEPTYILKVVLDWEAAYSTDYEIQVSQDGAEWTSLRRVTTPTGQAVGGRLVQQSDVDTSDAWSFVRILSHSVATKYGLSLYSFQVWDQPVSVPPGEARDLALDGTTTAKSSYNTTTFAPANATDGDSASRWGSHYTRGTPAYDNRSDWIQVELAEASRVHTIVLNWEAAYGKKYLLQVSGDGAAWTTIHEGAATKAGVQELVVDTPDAWKFVRMQGMETAGIYGYSLFDFEIWGAAKPPVEVPDPQGGDIVPKPVSRNDADGAAFTLGADARVVAPASFSGIAEQLAATLRSGTGYALPVVANPPRDGDIVLVEGDPATGGAKAYQEEQGYRLNADASRVTITAQAAAGAWNGTRTLLQLLPSWVLAGDPDVVVDWTVPATEVVDHPRLEQRGLMIDPARNFITVDAVKAIIDQASQAKMNRLHMHLTDDQGWRLEIASWPNLTAHGASSSMKNGQSGFYTQAEFRDIVAYAAARQVTVVPEIDVPGHVDAALSSYPVLDCAERSIPIRTTGGISTNSLCIGKPIVETFMRDVIGELAAITPGDYLHIGADEVEGVSTEQYASFIRMVEQIAAENGKKIIGWTPMPQAGVSKDAVHQYWADRKNHLATSWFEGRDVILSPVNNAYMDYKFPGSPLGFREAIYSTKYQYDWDPSRVVDATTKKNLNTSFGLTEDDVQGVEAAAWGETFLRGGEDVEYMLWPRTLGIADKGWSTKADTTSFADFSQRAGAQGARMLVQGQNFWNDPELAWVSELAGTRVAAGSAGEVAGVVAQIASPRVPKGQLNATITWPDGQTSAGVIDGKDAIGADAASLFTVTGSHTSAPSAAAGTGSVRVTGPAGLDITAPFIVEAEVVAPPVIALSTSTIQAGSTVTVDATGLTPGERVSFALHSDPVDMGAAIADDDGAVSLTWKVPTGTPAGAHEVVMTRADTTTIAVPLTVTAAAVPGGDPGTGGGTGGGAASGTGSGSGAGSSGPAGLAGTGADPILIASGLLLAALLLAGGAVALRRRSLGI</sequence>
<feature type="domain" description="F5/8 type C" evidence="9">
    <location>
        <begin position="44"/>
        <end position="148"/>
    </location>
</feature>
<keyword evidence="8" id="KW-0812">Transmembrane</keyword>
<keyword evidence="4" id="KW-0378">Hydrolase</keyword>
<feature type="domain" description="F5/8 type C" evidence="9">
    <location>
        <begin position="197"/>
        <end position="347"/>
    </location>
</feature>
<dbReference type="PRINTS" id="PR00738">
    <property type="entry name" value="GLHYDRLASE20"/>
</dbReference>
<dbReference type="PROSITE" id="PS50022">
    <property type="entry name" value="FA58C_3"/>
    <property type="match status" value="2"/>
</dbReference>
<feature type="region of interest" description="Disordered" evidence="7">
    <location>
        <begin position="1055"/>
        <end position="1086"/>
    </location>
</feature>
<dbReference type="Pfam" id="PF02838">
    <property type="entry name" value="Glyco_hydro_20b"/>
    <property type="match status" value="1"/>
</dbReference>
<keyword evidence="8" id="KW-0472">Membrane</keyword>
<dbReference type="Gene3D" id="3.30.379.10">
    <property type="entry name" value="Chitobiase/beta-hexosaminidase domain 2-like"/>
    <property type="match status" value="1"/>
</dbReference>
<dbReference type="Gene3D" id="3.20.20.80">
    <property type="entry name" value="Glycosidases"/>
    <property type="match status" value="1"/>
</dbReference>
<dbReference type="RefSeq" id="WP_275093269.1">
    <property type="nucleotide sequence ID" value="NZ_CP118606.1"/>
</dbReference>
<accession>A0AAJ6AR07</accession>
<dbReference type="Pfam" id="PF00728">
    <property type="entry name" value="Glyco_hydro_20"/>
    <property type="match status" value="1"/>
</dbReference>
<evidence type="ECO:0000256" key="1">
    <source>
        <dbReference type="ARBA" id="ARBA00001231"/>
    </source>
</evidence>
<feature type="compositionally biased region" description="Gly residues" evidence="7">
    <location>
        <begin position="1058"/>
        <end position="1086"/>
    </location>
</feature>